<dbReference type="AlphaFoldDB" id="A0AAX6M813"/>
<proteinExistence type="predicted"/>
<dbReference type="EMBL" id="JBANMG010000010">
    <property type="protein sequence ID" value="KAK6948584.1"/>
    <property type="molecule type" value="Genomic_DNA"/>
</dbReference>
<feature type="region of interest" description="Disordered" evidence="1">
    <location>
        <begin position="277"/>
        <end position="310"/>
    </location>
</feature>
<feature type="compositionally biased region" description="Polar residues" evidence="1">
    <location>
        <begin position="299"/>
        <end position="309"/>
    </location>
</feature>
<evidence type="ECO:0000313" key="2">
    <source>
        <dbReference type="EMBL" id="KAK6948584.1"/>
    </source>
</evidence>
<feature type="compositionally biased region" description="Basic and acidic residues" evidence="1">
    <location>
        <begin position="286"/>
        <end position="296"/>
    </location>
</feature>
<evidence type="ECO:0000313" key="3">
    <source>
        <dbReference type="Proteomes" id="UP001369815"/>
    </source>
</evidence>
<keyword evidence="3" id="KW-1185">Reference proteome</keyword>
<feature type="compositionally biased region" description="Polar residues" evidence="1">
    <location>
        <begin position="528"/>
        <end position="537"/>
    </location>
</feature>
<protein>
    <submittedName>
        <fullName evidence="2">Uncharacterized protein</fullName>
    </submittedName>
</protein>
<name>A0AAX6M813_9PEZI</name>
<organism evidence="2 3">
    <name type="scientific">Daldinia eschscholtzii</name>
    <dbReference type="NCBI Taxonomy" id="292717"/>
    <lineage>
        <taxon>Eukaryota</taxon>
        <taxon>Fungi</taxon>
        <taxon>Dikarya</taxon>
        <taxon>Ascomycota</taxon>
        <taxon>Pezizomycotina</taxon>
        <taxon>Sordariomycetes</taxon>
        <taxon>Xylariomycetidae</taxon>
        <taxon>Xylariales</taxon>
        <taxon>Hypoxylaceae</taxon>
        <taxon>Daldinia</taxon>
    </lineage>
</organism>
<sequence>MSESMIAQGLDFMKPGTVTIDAEPKRNNTGFVYPSQLMTPNPTPMDLLPSKKVVSRQDVIIDDNMIKKLKPARDYIETLLLKELNRRYAKTGRPYKPISTRLAMMGTSKNDARLHILIFCRRELQKGVQRLVKKHDIRDSYTANDAAMPTFEITVHGLEPHMCSLAIEVISSSEVLRRANRAARLMRIFPPPVCGVPISFRRPGYNEQRNATLGGVIRMVTKDNGEEFFGMTASHMLRNWGHDLSTAGSSSSISGDGRINAWTPFQSYEDMNIDETQGYESEEETDNKYSDDEGHIDTSGISSGNPSHSHNGKLWQFEDTIVFGQVVDPPLWDQSPGTRKDYDWALFKCAGSGRDNSVNEHGMLNQSITPSVSLERPGATGNKTVSVRNDSRNARHAKLLAESGRILLGEGELFVDTFMITMLESAGERYCSTSLLFRTERFIEPLNILDGESGSWVIDSKSHEVYGQLVAVDALGDGYVIPMSDILDDIKLYFEAETVELGKFSDLFANIERGQIREVESKTRSRSETGINPNTRGRTGRLERGSTSHN</sequence>
<gene>
    <name evidence="2" type="ORF">Daesc_010354</name>
</gene>
<feature type="compositionally biased region" description="Basic and acidic residues" evidence="1">
    <location>
        <begin position="540"/>
        <end position="550"/>
    </location>
</feature>
<dbReference type="Proteomes" id="UP001369815">
    <property type="component" value="Unassembled WGS sequence"/>
</dbReference>
<comment type="caution">
    <text evidence="2">The sequence shown here is derived from an EMBL/GenBank/DDBJ whole genome shotgun (WGS) entry which is preliminary data.</text>
</comment>
<feature type="region of interest" description="Disordered" evidence="1">
    <location>
        <begin position="519"/>
        <end position="550"/>
    </location>
</feature>
<evidence type="ECO:0000256" key="1">
    <source>
        <dbReference type="SAM" id="MobiDB-lite"/>
    </source>
</evidence>
<reference evidence="2 3" key="1">
    <citation type="journal article" date="2024" name="Front Chem Biol">
        <title>Unveiling the potential of Daldinia eschscholtzii MFLUCC 19-0629 through bioactivity and bioinformatics studies for enhanced sustainable agriculture production.</title>
        <authorList>
            <person name="Brooks S."/>
            <person name="Weaver J.A."/>
            <person name="Klomchit A."/>
            <person name="Alharthi S.A."/>
            <person name="Onlamun T."/>
            <person name="Nurani R."/>
            <person name="Vong T.K."/>
            <person name="Alberti F."/>
            <person name="Greco C."/>
        </authorList>
    </citation>
    <scope>NUCLEOTIDE SEQUENCE [LARGE SCALE GENOMIC DNA]</scope>
    <source>
        <strain evidence="2">MFLUCC 19-0629</strain>
    </source>
</reference>
<accession>A0AAX6M813</accession>